<keyword evidence="3" id="KW-1185">Reference proteome</keyword>
<evidence type="ECO:0000313" key="3">
    <source>
        <dbReference type="Proteomes" id="UP000765509"/>
    </source>
</evidence>
<dbReference type="AlphaFoldDB" id="A0A9Q3E413"/>
<sequence>MSIPNSDSSSEYESNLRIDPSGIPPNEQKAAEPKTFINSNLLNDLTQQGISQSLERMSIIDHLNSKNYAVWSKKVKMALGMWKVDAFLNPEWTSSLTRDEDKDTFFLRNSCKQIYC</sequence>
<organism evidence="2 3">
    <name type="scientific">Austropuccinia psidii MF-1</name>
    <dbReference type="NCBI Taxonomy" id="1389203"/>
    <lineage>
        <taxon>Eukaryota</taxon>
        <taxon>Fungi</taxon>
        <taxon>Dikarya</taxon>
        <taxon>Basidiomycota</taxon>
        <taxon>Pucciniomycotina</taxon>
        <taxon>Pucciniomycetes</taxon>
        <taxon>Pucciniales</taxon>
        <taxon>Sphaerophragmiaceae</taxon>
        <taxon>Austropuccinia</taxon>
    </lineage>
</organism>
<protein>
    <submittedName>
        <fullName evidence="2">Uncharacterized protein</fullName>
    </submittedName>
</protein>
<accession>A0A9Q3E413</accession>
<evidence type="ECO:0000313" key="2">
    <source>
        <dbReference type="EMBL" id="MBW0514454.1"/>
    </source>
</evidence>
<dbReference type="EMBL" id="AVOT02024020">
    <property type="protein sequence ID" value="MBW0514454.1"/>
    <property type="molecule type" value="Genomic_DNA"/>
</dbReference>
<name>A0A9Q3E413_9BASI</name>
<feature type="region of interest" description="Disordered" evidence="1">
    <location>
        <begin position="1"/>
        <end position="30"/>
    </location>
</feature>
<dbReference type="Proteomes" id="UP000765509">
    <property type="component" value="Unassembled WGS sequence"/>
</dbReference>
<gene>
    <name evidence="2" type="ORF">O181_054169</name>
</gene>
<reference evidence="2" key="1">
    <citation type="submission" date="2021-03" db="EMBL/GenBank/DDBJ databases">
        <title>Draft genome sequence of rust myrtle Austropuccinia psidii MF-1, a brazilian biotype.</title>
        <authorList>
            <person name="Quecine M.C."/>
            <person name="Pachon D.M.R."/>
            <person name="Bonatelli M.L."/>
            <person name="Correr F.H."/>
            <person name="Franceschini L.M."/>
            <person name="Leite T.F."/>
            <person name="Margarido G.R.A."/>
            <person name="Almeida C.A."/>
            <person name="Ferrarezi J.A."/>
            <person name="Labate C.A."/>
        </authorList>
    </citation>
    <scope>NUCLEOTIDE SEQUENCE</scope>
    <source>
        <strain evidence="2">MF-1</strain>
    </source>
</reference>
<comment type="caution">
    <text evidence="2">The sequence shown here is derived from an EMBL/GenBank/DDBJ whole genome shotgun (WGS) entry which is preliminary data.</text>
</comment>
<evidence type="ECO:0000256" key="1">
    <source>
        <dbReference type="SAM" id="MobiDB-lite"/>
    </source>
</evidence>
<feature type="compositionally biased region" description="Polar residues" evidence="1">
    <location>
        <begin position="1"/>
        <end position="13"/>
    </location>
</feature>
<proteinExistence type="predicted"/>